<keyword evidence="2" id="KW-1185">Reference proteome</keyword>
<comment type="caution">
    <text evidence="1">The sequence shown here is derived from an EMBL/GenBank/DDBJ whole genome shotgun (WGS) entry which is preliminary data.</text>
</comment>
<accession>A0A8K0MPL4</accession>
<dbReference type="EMBL" id="VOIH02000002">
    <property type="protein sequence ID" value="KAF3453802.1"/>
    <property type="molecule type" value="Genomic_DNA"/>
</dbReference>
<evidence type="ECO:0000313" key="2">
    <source>
        <dbReference type="Proteomes" id="UP000796880"/>
    </source>
</evidence>
<protein>
    <submittedName>
        <fullName evidence="1">Uncharacterized protein</fullName>
    </submittedName>
</protein>
<organism evidence="1 2">
    <name type="scientific">Rhamnella rubrinervis</name>
    <dbReference type="NCBI Taxonomy" id="2594499"/>
    <lineage>
        <taxon>Eukaryota</taxon>
        <taxon>Viridiplantae</taxon>
        <taxon>Streptophyta</taxon>
        <taxon>Embryophyta</taxon>
        <taxon>Tracheophyta</taxon>
        <taxon>Spermatophyta</taxon>
        <taxon>Magnoliopsida</taxon>
        <taxon>eudicotyledons</taxon>
        <taxon>Gunneridae</taxon>
        <taxon>Pentapetalae</taxon>
        <taxon>rosids</taxon>
        <taxon>fabids</taxon>
        <taxon>Rosales</taxon>
        <taxon>Rhamnaceae</taxon>
        <taxon>rhamnoid group</taxon>
        <taxon>Rhamneae</taxon>
        <taxon>Rhamnella</taxon>
    </lineage>
</organism>
<dbReference type="Proteomes" id="UP000796880">
    <property type="component" value="Unassembled WGS sequence"/>
</dbReference>
<sequence>MVPYLQGPPYPRGRSYLPHGVHPTVRMGPLGLICMGLLPGSTLPSVTVHPTARRVHYWCNLRGPSYPQGPSYHPERVHYEVYLRPPTHVHPIHYGLSEGFATRVHSWLCISGPPTWSQCYLMASPTLILPSRVHSKYLGPPYSWFILPSGRVHYRSICGGSAGVHPYPLISISWPSYPWSIPPQHRSTSCYPWASCRVHPIHYLVYPQGFPTGSTKYALLSLGHPYQVDPTFDGPSSLCTSPLSSYSGSILPSRWGPLLVLSAEASLPARSILPSRWVHYRCLSGLPTMSILPPRRVHFLLSMGLPTRRVHLIVSTGPLHAVNNGLKLRFCLARDSNLEPPT</sequence>
<reference evidence="1" key="1">
    <citation type="submission" date="2020-03" db="EMBL/GenBank/DDBJ databases">
        <title>A high-quality chromosome-level genome assembly of a woody plant with both climbing and erect habits, Rhamnella rubrinervis.</title>
        <authorList>
            <person name="Lu Z."/>
            <person name="Yang Y."/>
            <person name="Zhu X."/>
            <person name="Sun Y."/>
        </authorList>
    </citation>
    <scope>NUCLEOTIDE SEQUENCE</scope>
    <source>
        <strain evidence="1">BYM</strain>
        <tissue evidence="1">Leaf</tissue>
    </source>
</reference>
<name>A0A8K0MPL4_9ROSA</name>
<dbReference type="AlphaFoldDB" id="A0A8K0MPL4"/>
<proteinExistence type="predicted"/>
<gene>
    <name evidence="1" type="ORF">FNV43_RR04243</name>
</gene>
<evidence type="ECO:0000313" key="1">
    <source>
        <dbReference type="EMBL" id="KAF3453802.1"/>
    </source>
</evidence>